<keyword evidence="1" id="KW-0812">Transmembrane</keyword>
<keyword evidence="3" id="KW-1185">Reference proteome</keyword>
<protein>
    <recommendedName>
        <fullName evidence="4">Transmembrane protein</fullName>
    </recommendedName>
</protein>
<dbReference type="AlphaFoldDB" id="A0A0D6JGC3"/>
<evidence type="ECO:0000313" key="2">
    <source>
        <dbReference type="EMBL" id="CPR19924.1"/>
    </source>
</evidence>
<sequence>MQRAQNMASGLEAERRPFSRYAVYAVVGFVLGATALAAAFYFWWSQNRANISQPSTPPAAVSDTTEAARGVQRSYVEGISVEADVAARSVAVTSSFHGAEIVLFGAIDDSNFSRIGNAPYDVVVAIQGRDEQVVLRKKNNVAGMWINTESASFKDVPSFYALQSSRPLAEIAGSAFYSKHNIGIENLLSSPSNGAGALSAAERKGYAEALLRLKKKNGLYVERENSVTFNGRVLFRSTIDLPPSVLVGNLIARVYLIRDEEMLASYTSKIRMERQGLMRLMHQLAFSHQLLYGILAVALAAAAGIGASMVFRKSGH</sequence>
<dbReference type="Pfam" id="PF09608">
    <property type="entry name" value="Alph_Pro_TM"/>
    <property type="match status" value="1"/>
</dbReference>
<evidence type="ECO:0000313" key="3">
    <source>
        <dbReference type="Proteomes" id="UP000033187"/>
    </source>
</evidence>
<dbReference type="OrthoDB" id="9815212at2"/>
<gene>
    <name evidence="2" type="ORF">YBN1229_v1_2379</name>
</gene>
<dbReference type="InterPro" id="IPR019088">
    <property type="entry name" value="CHP02186-rel_TM"/>
</dbReference>
<name>A0A0D6JGC3_9HYPH</name>
<evidence type="ECO:0000256" key="1">
    <source>
        <dbReference type="SAM" id="Phobius"/>
    </source>
</evidence>
<keyword evidence="1" id="KW-1133">Transmembrane helix</keyword>
<evidence type="ECO:0008006" key="4">
    <source>
        <dbReference type="Google" id="ProtNLM"/>
    </source>
</evidence>
<organism evidence="2 3">
    <name type="scientific">Candidatus Filomicrobium marinum</name>
    <dbReference type="NCBI Taxonomy" id="1608628"/>
    <lineage>
        <taxon>Bacteria</taxon>
        <taxon>Pseudomonadati</taxon>
        <taxon>Pseudomonadota</taxon>
        <taxon>Alphaproteobacteria</taxon>
        <taxon>Hyphomicrobiales</taxon>
        <taxon>Hyphomicrobiaceae</taxon>
        <taxon>Filomicrobium</taxon>
    </lineage>
</organism>
<feature type="transmembrane region" description="Helical" evidence="1">
    <location>
        <begin position="21"/>
        <end position="44"/>
    </location>
</feature>
<dbReference type="EMBL" id="LN829119">
    <property type="protein sequence ID" value="CPR19924.1"/>
    <property type="molecule type" value="Genomic_DNA"/>
</dbReference>
<accession>A0A0D6JGC3</accession>
<dbReference type="RefSeq" id="WP_052743867.1">
    <property type="nucleotide sequence ID" value="NZ_LN829118.1"/>
</dbReference>
<feature type="transmembrane region" description="Helical" evidence="1">
    <location>
        <begin position="290"/>
        <end position="311"/>
    </location>
</feature>
<dbReference type="Proteomes" id="UP000033187">
    <property type="component" value="Chromosome 1"/>
</dbReference>
<dbReference type="KEGG" id="fil:BN1229_v1_3544"/>
<dbReference type="KEGG" id="fiy:BN1229_v1_2379"/>
<reference evidence="3" key="1">
    <citation type="submission" date="2015-02" db="EMBL/GenBank/DDBJ databases">
        <authorList>
            <person name="Chooi Y.-H."/>
        </authorList>
    </citation>
    <scope>NUCLEOTIDE SEQUENCE [LARGE SCALE GENOMIC DNA]</scope>
    <source>
        <strain evidence="3">strain Y</strain>
    </source>
</reference>
<proteinExistence type="predicted"/>
<keyword evidence="1" id="KW-0472">Membrane</keyword>